<keyword evidence="1" id="KW-0732">Signal</keyword>
<evidence type="ECO:0008006" key="4">
    <source>
        <dbReference type="Google" id="ProtNLM"/>
    </source>
</evidence>
<dbReference type="InterPro" id="IPR015943">
    <property type="entry name" value="WD40/YVTN_repeat-like_dom_sf"/>
</dbReference>
<accession>A0A8J6N1Q9</accession>
<dbReference type="AlphaFoldDB" id="A0A8J6N1Q9"/>
<gene>
    <name evidence="2" type="ORF">H8E19_12265</name>
</gene>
<dbReference type="InterPro" id="IPR011044">
    <property type="entry name" value="Quino_amine_DH_bsu"/>
</dbReference>
<evidence type="ECO:0000313" key="2">
    <source>
        <dbReference type="EMBL" id="MBC8178171.1"/>
    </source>
</evidence>
<dbReference type="Proteomes" id="UP000650524">
    <property type="component" value="Unassembled WGS sequence"/>
</dbReference>
<evidence type="ECO:0000313" key="3">
    <source>
        <dbReference type="Proteomes" id="UP000650524"/>
    </source>
</evidence>
<organism evidence="2 3">
    <name type="scientific">Candidatus Desulfacyla euxinica</name>
    <dbReference type="NCBI Taxonomy" id="2841693"/>
    <lineage>
        <taxon>Bacteria</taxon>
        <taxon>Deltaproteobacteria</taxon>
        <taxon>Candidatus Desulfacyla</taxon>
    </lineage>
</organism>
<sequence>MRPKCIGLLSALLIIVGTAAGSFANVEWSPEHTFQMDQSPLDMAVSPDGKHIFILTESGIFVYSQDGKLEDKIDVGYPVDQMKIGPGGKQLFITSRKNKTVQAVTIDFIVNINVSGSPYRGRQDAPVIIAVFSDYQ</sequence>
<feature type="signal peptide" evidence="1">
    <location>
        <begin position="1"/>
        <end position="24"/>
    </location>
</feature>
<name>A0A8J6N1Q9_9DELT</name>
<feature type="chain" id="PRO_5035181714" description="YncE family protein" evidence="1">
    <location>
        <begin position="25"/>
        <end position="136"/>
    </location>
</feature>
<reference evidence="2 3" key="1">
    <citation type="submission" date="2020-08" db="EMBL/GenBank/DDBJ databases">
        <title>Bridging the membrane lipid divide: bacteria of the FCB group superphylum have the potential to synthesize archaeal ether lipids.</title>
        <authorList>
            <person name="Villanueva L."/>
            <person name="Von Meijenfeldt F.A.B."/>
            <person name="Westbye A.B."/>
            <person name="Yadav S."/>
            <person name="Hopmans E.C."/>
            <person name="Dutilh B.E."/>
            <person name="Sinninghe Damste J.S."/>
        </authorList>
    </citation>
    <scope>NUCLEOTIDE SEQUENCE [LARGE SCALE GENOMIC DNA]</scope>
    <source>
        <strain evidence="2">NIOZ-UU27</strain>
    </source>
</reference>
<dbReference type="SUPFAM" id="SSF50969">
    <property type="entry name" value="YVTN repeat-like/Quinoprotein amine dehydrogenase"/>
    <property type="match status" value="1"/>
</dbReference>
<evidence type="ECO:0000256" key="1">
    <source>
        <dbReference type="SAM" id="SignalP"/>
    </source>
</evidence>
<protein>
    <recommendedName>
        <fullName evidence="4">YncE family protein</fullName>
    </recommendedName>
</protein>
<dbReference type="EMBL" id="JACNJD010000261">
    <property type="protein sequence ID" value="MBC8178171.1"/>
    <property type="molecule type" value="Genomic_DNA"/>
</dbReference>
<proteinExistence type="predicted"/>
<dbReference type="Gene3D" id="2.130.10.10">
    <property type="entry name" value="YVTN repeat-like/Quinoprotein amine dehydrogenase"/>
    <property type="match status" value="1"/>
</dbReference>
<comment type="caution">
    <text evidence="2">The sequence shown here is derived from an EMBL/GenBank/DDBJ whole genome shotgun (WGS) entry which is preliminary data.</text>
</comment>